<gene>
    <name evidence="1" type="ORF">Q4490_13505</name>
</gene>
<dbReference type="SUPFAM" id="SSF50952">
    <property type="entry name" value="Soluble quinoprotein glucose dehydrogenase"/>
    <property type="match status" value="1"/>
</dbReference>
<evidence type="ECO:0000313" key="2">
    <source>
        <dbReference type="Proteomes" id="UP001169862"/>
    </source>
</evidence>
<accession>A0AAW7XKE1</accession>
<protein>
    <submittedName>
        <fullName evidence="1">Uncharacterized protein</fullName>
    </submittedName>
</protein>
<dbReference type="RefSeq" id="WP_303551355.1">
    <property type="nucleotide sequence ID" value="NZ_JAUOPG010000009.1"/>
</dbReference>
<proteinExistence type="predicted"/>
<dbReference type="InterPro" id="IPR011041">
    <property type="entry name" value="Quinoprot_gluc/sorb_DH_b-prop"/>
</dbReference>
<dbReference type="Proteomes" id="UP001169862">
    <property type="component" value="Unassembled WGS sequence"/>
</dbReference>
<dbReference type="AlphaFoldDB" id="A0AAW7XKE1"/>
<name>A0AAW7XKE1_9GAMM</name>
<dbReference type="EMBL" id="JAUOPG010000009">
    <property type="protein sequence ID" value="MDO6454585.1"/>
    <property type="molecule type" value="Genomic_DNA"/>
</dbReference>
<reference evidence="1" key="1">
    <citation type="submission" date="2023-07" db="EMBL/GenBank/DDBJ databases">
        <title>Genome content predicts the carbon catabolic preferences of heterotrophic bacteria.</title>
        <authorList>
            <person name="Gralka M."/>
        </authorList>
    </citation>
    <scope>NUCLEOTIDE SEQUENCE</scope>
    <source>
        <strain evidence="1">I2M16</strain>
    </source>
</reference>
<comment type="caution">
    <text evidence="1">The sequence shown here is derived from an EMBL/GenBank/DDBJ whole genome shotgun (WGS) entry which is preliminary data.</text>
</comment>
<organism evidence="1 2">
    <name type="scientific">Neptunomonas phycophila</name>
    <dbReference type="NCBI Taxonomy" id="1572645"/>
    <lineage>
        <taxon>Bacteria</taxon>
        <taxon>Pseudomonadati</taxon>
        <taxon>Pseudomonadota</taxon>
        <taxon>Gammaproteobacteria</taxon>
        <taxon>Oceanospirillales</taxon>
        <taxon>Oceanospirillaceae</taxon>
        <taxon>Neptunomonas</taxon>
    </lineage>
</organism>
<evidence type="ECO:0000313" key="1">
    <source>
        <dbReference type="EMBL" id="MDO6454585.1"/>
    </source>
</evidence>
<sequence length="359" mass="40770">MVKSVEKKAQALEGYFIHDCVILAPDYVAVSAEEELPEEEYDHYTSRGSSKICTYDFLKQKNDEPPFWSSRKWGRNSFFNSRLVNLNPSEYLAIDDAGSVFYGGLGENKRVEQKLPKHLRIENISKVGEQVYGVGFGRIITKRIGPDHWELMTESIQDSTAKNTGFYDLDGFDENDLYAVGGKNDIWHFDGEDWSPVDVVDAPFLPMCVCCAEDGYVYIGGAWGMIARGRGDEWETHMPESRVDKFSSVVSYQGRIFFGNESRVYVMPHNAQTLEYKEYDFEGQISSLGARRMDVGHGLMMFASLGRVALYDGVEWKMIYSGSPMPKEEAQVLEMMTRNAEDTLDAMGELLDKLKTLKK</sequence>